<evidence type="ECO:0000313" key="6">
    <source>
        <dbReference type="Ensembl" id="ENSXETP00000088526"/>
    </source>
</evidence>
<evidence type="ECO:0000256" key="3">
    <source>
        <dbReference type="ARBA" id="ARBA00022525"/>
    </source>
</evidence>
<feature type="chain" id="PRO_5044634202" evidence="5">
    <location>
        <begin position="26"/>
        <end position="165"/>
    </location>
</feature>
<protein>
    <submittedName>
        <fullName evidence="6 8">Cathelicidin-related peptide Oh-Cath</fullName>
    </submittedName>
</protein>
<dbReference type="Gene3D" id="3.10.450.10">
    <property type="match status" value="1"/>
</dbReference>
<dbReference type="Proteomes" id="UP000008143">
    <property type="component" value="Chromosome 6"/>
</dbReference>
<gene>
    <name evidence="9" type="primary">campl</name>
    <name evidence="6 8" type="synonym">LOC101732593</name>
</gene>
<proteinExistence type="inferred from homology"/>
<dbReference type="InterPro" id="IPR046350">
    <property type="entry name" value="Cystatin_sf"/>
</dbReference>
<evidence type="ECO:0000256" key="2">
    <source>
        <dbReference type="ARBA" id="ARBA00005320"/>
    </source>
</evidence>
<dbReference type="GeneTree" id="ENSGT01010000229513"/>
<comment type="similarity">
    <text evidence="2">Belongs to the cathelicidin family.</text>
</comment>
<dbReference type="OMA" id="MESWVTV"/>
<dbReference type="AGR" id="Xenbase:XB-GENE-29086235"/>
<accession>A0A6I8RUJ0</accession>
<organism evidence="6">
    <name type="scientific">Xenopus tropicalis</name>
    <name type="common">Western clawed frog</name>
    <name type="synonym">Silurana tropicalis</name>
    <dbReference type="NCBI Taxonomy" id="8364"/>
    <lineage>
        <taxon>Eukaryota</taxon>
        <taxon>Metazoa</taxon>
        <taxon>Chordata</taxon>
        <taxon>Craniata</taxon>
        <taxon>Vertebrata</taxon>
        <taxon>Euteleostomi</taxon>
        <taxon>Amphibia</taxon>
        <taxon>Batrachia</taxon>
        <taxon>Anura</taxon>
        <taxon>Pipoidea</taxon>
        <taxon>Pipidae</taxon>
        <taxon>Xenopodinae</taxon>
        <taxon>Xenopus</taxon>
        <taxon>Silurana</taxon>
    </lineage>
</organism>
<keyword evidence="5" id="KW-0732">Signal</keyword>
<dbReference type="GO" id="GO:0006952">
    <property type="term" value="P:defense response"/>
    <property type="evidence" value="ECO:0007669"/>
    <property type="project" value="InterPro"/>
</dbReference>
<dbReference type="Xenbase" id="XB-GENE-29086235">
    <property type="gene designation" value="campl"/>
</dbReference>
<dbReference type="Bgee" id="ENSXETG00000037763">
    <property type="expression patterns" value="Expressed in liver and 4 other cell types or tissues"/>
</dbReference>
<dbReference type="RefSeq" id="XP_004915576.2">
    <property type="nucleotide sequence ID" value="XM_004915519.4"/>
</dbReference>
<dbReference type="SUPFAM" id="SSF54403">
    <property type="entry name" value="Cystatin/monellin"/>
    <property type="match status" value="1"/>
</dbReference>
<evidence type="ECO:0000313" key="8">
    <source>
        <dbReference type="RefSeq" id="XP_004915576.2"/>
    </source>
</evidence>
<keyword evidence="7" id="KW-1185">Reference proteome</keyword>
<reference evidence="6" key="2">
    <citation type="submission" date="2020-05" db="UniProtKB">
        <authorList>
            <consortium name="Ensembl"/>
        </authorList>
    </citation>
    <scope>IDENTIFICATION</scope>
</reference>
<dbReference type="Pfam" id="PF00666">
    <property type="entry name" value="Cathelicidins"/>
    <property type="match status" value="1"/>
</dbReference>
<dbReference type="InterPro" id="IPR001894">
    <property type="entry name" value="Cathelicidin-like"/>
</dbReference>
<dbReference type="GeneID" id="101732593"/>
<keyword evidence="3" id="KW-0964">Secreted</keyword>
<evidence type="ECO:0000313" key="9">
    <source>
        <dbReference type="Xenbase" id="XB-GENE-29086235"/>
    </source>
</evidence>
<reference evidence="8" key="3">
    <citation type="submission" date="2025-04" db="UniProtKB">
        <authorList>
            <consortium name="RefSeq"/>
        </authorList>
    </citation>
    <scope>IDENTIFICATION</scope>
    <source>
        <strain evidence="8">Nigerian</strain>
        <tissue evidence="8">Liver and blood</tissue>
    </source>
</reference>
<sequence>MESWVTVRLLLTVGAIFNSLSLVQNISIPDKELTQKAADLYNEQENVAYIFRPAENHPERDLYLEENPPLVRFIIKETECLRAETNTDADCSFKPDGETKLCTAFISDQTPVEVTCNPLPSEPQVNSKYSRTKRSTKTKKCKTSGCRFTGAGSAIAGVKPLRSIG</sequence>
<dbReference type="PANTHER" id="PTHR10206:SF0">
    <property type="entry name" value="CATHELICIDIN B1-RELATED"/>
    <property type="match status" value="1"/>
</dbReference>
<feature type="signal peptide" evidence="5">
    <location>
        <begin position="1"/>
        <end position="25"/>
    </location>
</feature>
<dbReference type="KEGG" id="xtr:101732593"/>
<keyword evidence="4" id="KW-1015">Disulfide bond</keyword>
<dbReference type="OrthoDB" id="9930485at2759"/>
<comment type="subcellular location">
    <subcellularLocation>
        <location evidence="1">Secreted</location>
    </subcellularLocation>
</comment>
<evidence type="ECO:0000256" key="5">
    <source>
        <dbReference type="SAM" id="SignalP"/>
    </source>
</evidence>
<reference evidence="6" key="1">
    <citation type="journal article" date="2010" name="Science">
        <title>The genome of the Western clawed frog Xenopus tropicalis.</title>
        <authorList>
            <person name="Hellsten U."/>
            <person name="Harland R.M."/>
            <person name="Gilchrist M.J."/>
            <person name="Hendrix D."/>
            <person name="Jurka J."/>
            <person name="Kapitonov V."/>
            <person name="Ovcharenko I."/>
            <person name="Putnam N.H."/>
            <person name="Shu S."/>
            <person name="Taher L."/>
            <person name="Blitz I.L."/>
            <person name="Blumberg B."/>
            <person name="Dichmann D.S."/>
            <person name="Dubchak I."/>
            <person name="Amaya E."/>
            <person name="Detter J.C."/>
            <person name="Fletcher R."/>
            <person name="Gerhard D.S."/>
            <person name="Goodstein D."/>
            <person name="Graves T."/>
            <person name="Grigoriev I.V."/>
            <person name="Grimwood J."/>
            <person name="Kawashima T."/>
            <person name="Lindquist E."/>
            <person name="Lucas S.M."/>
            <person name="Mead P.E."/>
            <person name="Mitros T."/>
            <person name="Ogino H."/>
            <person name="Ohta Y."/>
            <person name="Poliakov A.V."/>
            <person name="Pollet N."/>
            <person name="Robert J."/>
            <person name="Salamov A."/>
            <person name="Sater A.K."/>
            <person name="Schmutz J."/>
            <person name="Terry A."/>
            <person name="Vize P.D."/>
            <person name="Warren W.C."/>
            <person name="Wells D."/>
            <person name="Wills A."/>
            <person name="Wilson R.K."/>
            <person name="Zimmerman L.B."/>
            <person name="Zorn A.M."/>
            <person name="Grainger R."/>
            <person name="Grammer T."/>
            <person name="Khokha M.K."/>
            <person name="Richardson P.M."/>
            <person name="Rokhsar D.S."/>
        </authorList>
    </citation>
    <scope>NUCLEOTIDE SEQUENCE [LARGE SCALE GENOMIC DNA]</scope>
    <source>
        <strain evidence="6">Nigerian</strain>
    </source>
</reference>
<dbReference type="AlphaFoldDB" id="A0A6I8RUJ0"/>
<name>A0A6I8RUJ0_XENTR</name>
<evidence type="ECO:0000256" key="1">
    <source>
        <dbReference type="ARBA" id="ARBA00004613"/>
    </source>
</evidence>
<dbReference type="Ensembl" id="ENSXETT00000105093">
    <property type="protein sequence ID" value="ENSXETP00000088526"/>
    <property type="gene ID" value="ENSXETG00000037763"/>
</dbReference>
<evidence type="ECO:0000313" key="7">
    <source>
        <dbReference type="Proteomes" id="UP000008143"/>
    </source>
</evidence>
<dbReference type="GO" id="GO:0005576">
    <property type="term" value="C:extracellular region"/>
    <property type="evidence" value="ECO:0007669"/>
    <property type="project" value="UniProtKB-SubCell"/>
</dbReference>
<evidence type="ECO:0000256" key="4">
    <source>
        <dbReference type="ARBA" id="ARBA00023157"/>
    </source>
</evidence>
<dbReference type="PANTHER" id="PTHR10206">
    <property type="entry name" value="CATHELICIDIN"/>
    <property type="match status" value="1"/>
</dbReference>